<feature type="domain" description="GH18" evidence="9">
    <location>
        <begin position="426"/>
        <end position="874"/>
    </location>
</feature>
<evidence type="ECO:0000313" key="10">
    <source>
        <dbReference type="EMBL" id="MCE2594711.1"/>
    </source>
</evidence>
<reference evidence="10 11" key="1">
    <citation type="journal article" date="2022" name="Environ. Microbiol. Rep.">
        <title>Eco-phylogenetic analyses reveal divergent evolution of vitamin B12 metabolism in the marine bacterial family 'Psychromonadaceae'.</title>
        <authorList>
            <person name="Jin X."/>
            <person name="Yang Y."/>
            <person name="Cao H."/>
            <person name="Gao B."/>
            <person name="Zhao Z."/>
        </authorList>
    </citation>
    <scope>NUCLEOTIDE SEQUENCE [LARGE SCALE GENOMIC DNA]</scope>
    <source>
        <strain evidence="10 11">MKS20</strain>
    </source>
</reference>
<dbReference type="PROSITE" id="PS01095">
    <property type="entry name" value="GH18_1"/>
    <property type="match status" value="1"/>
</dbReference>
<keyword evidence="2 7" id="KW-0378">Hydrolase</keyword>
<organism evidence="10 11">
    <name type="scientific">Motilimonas cestriensis</name>
    <dbReference type="NCBI Taxonomy" id="2742685"/>
    <lineage>
        <taxon>Bacteria</taxon>
        <taxon>Pseudomonadati</taxon>
        <taxon>Pseudomonadota</taxon>
        <taxon>Gammaproteobacteria</taxon>
        <taxon>Alteromonadales</taxon>
        <taxon>Alteromonadales genera incertae sedis</taxon>
        <taxon>Motilimonas</taxon>
    </lineage>
</organism>
<keyword evidence="8" id="KW-0732">Signal</keyword>
<dbReference type="Gene3D" id="3.10.50.10">
    <property type="match status" value="1"/>
</dbReference>
<dbReference type="PANTHER" id="PTHR11177">
    <property type="entry name" value="CHITINASE"/>
    <property type="match status" value="1"/>
</dbReference>
<dbReference type="SMART" id="SM00636">
    <property type="entry name" value="Glyco_18"/>
    <property type="match status" value="1"/>
</dbReference>
<dbReference type="InterPro" id="IPR036573">
    <property type="entry name" value="CBM_sf_5/12"/>
</dbReference>
<dbReference type="SUPFAM" id="SSF51055">
    <property type="entry name" value="Carbohydrate binding domain"/>
    <property type="match status" value="1"/>
</dbReference>
<evidence type="ECO:0000256" key="1">
    <source>
        <dbReference type="ARBA" id="ARBA00009121"/>
    </source>
</evidence>
<proteinExistence type="inferred from homology"/>
<keyword evidence="11" id="KW-1185">Reference proteome</keyword>
<dbReference type="InterPro" id="IPR011583">
    <property type="entry name" value="Chitinase_II/V-like_cat"/>
</dbReference>
<accession>A0ABS8WAC9</accession>
<dbReference type="Proteomes" id="UP001201273">
    <property type="component" value="Unassembled WGS sequence"/>
</dbReference>
<dbReference type="SUPFAM" id="SSF51445">
    <property type="entry name" value="(Trans)glycosidases"/>
    <property type="match status" value="1"/>
</dbReference>
<evidence type="ECO:0000259" key="9">
    <source>
        <dbReference type="PROSITE" id="PS51910"/>
    </source>
</evidence>
<dbReference type="Pfam" id="PF17957">
    <property type="entry name" value="Big_7"/>
    <property type="match status" value="2"/>
</dbReference>
<dbReference type="SMART" id="SM00495">
    <property type="entry name" value="ChtBD3"/>
    <property type="match status" value="2"/>
</dbReference>
<name>A0ABS8WAC9_9GAMM</name>
<feature type="signal peptide" evidence="8">
    <location>
        <begin position="1"/>
        <end position="31"/>
    </location>
</feature>
<dbReference type="InterPro" id="IPR017853">
    <property type="entry name" value="GH"/>
</dbReference>
<protein>
    <submittedName>
        <fullName evidence="10">Chitinase C-terminal domain-containing protein</fullName>
    </submittedName>
</protein>
<comment type="caution">
    <text evidence="10">The sequence shown here is derived from an EMBL/GenBank/DDBJ whole genome shotgun (WGS) entry which is preliminary data.</text>
</comment>
<dbReference type="InterPro" id="IPR050314">
    <property type="entry name" value="Glycosyl_Hydrlase_18"/>
</dbReference>
<evidence type="ECO:0000256" key="3">
    <source>
        <dbReference type="ARBA" id="ARBA00023024"/>
    </source>
</evidence>
<dbReference type="Pfam" id="PF06483">
    <property type="entry name" value="ChiC"/>
    <property type="match status" value="1"/>
</dbReference>
<dbReference type="RefSeq" id="WP_233052235.1">
    <property type="nucleotide sequence ID" value="NZ_JAIMJA010000006.1"/>
</dbReference>
<evidence type="ECO:0000256" key="2">
    <source>
        <dbReference type="ARBA" id="ARBA00022801"/>
    </source>
</evidence>
<keyword evidence="3" id="KW-0146">Chitin degradation</keyword>
<dbReference type="Gene3D" id="2.10.10.20">
    <property type="entry name" value="Carbohydrate-binding module superfamily 5/12"/>
    <property type="match status" value="2"/>
</dbReference>
<comment type="similarity">
    <text evidence="1">Belongs to the glycosyl hydrolase 18 family. Chitinase class II subfamily.</text>
</comment>
<dbReference type="InterPro" id="IPR013783">
    <property type="entry name" value="Ig-like_fold"/>
</dbReference>
<dbReference type="Pfam" id="PF00704">
    <property type="entry name" value="Glyco_hydro_18"/>
    <property type="match status" value="1"/>
</dbReference>
<gene>
    <name evidence="10" type="ORF">K6Y31_07770</name>
</gene>
<dbReference type="InterPro" id="IPR001579">
    <property type="entry name" value="Glyco_hydro_18_chit_AS"/>
</dbReference>
<dbReference type="InterPro" id="IPR001223">
    <property type="entry name" value="Glyco_hydro18_cat"/>
</dbReference>
<evidence type="ECO:0000256" key="7">
    <source>
        <dbReference type="RuleBase" id="RU000489"/>
    </source>
</evidence>
<dbReference type="Gene3D" id="2.60.40.10">
    <property type="entry name" value="Immunoglobulins"/>
    <property type="match status" value="3"/>
</dbReference>
<keyword evidence="5 7" id="KW-0326">Glycosidase</keyword>
<keyword evidence="4" id="KW-0119">Carbohydrate metabolism</keyword>
<dbReference type="EMBL" id="JAIMJA010000006">
    <property type="protein sequence ID" value="MCE2594711.1"/>
    <property type="molecule type" value="Genomic_DNA"/>
</dbReference>
<sequence length="1112" mass="120217">MRHSTKASLAKGAFALSTLTSACLLAFNAQAANYDCSDIQTWDSSAVYAAKGTLVQDQGSVFENKWYAGSWDKPAVDASPWANWQFKGECGDNTTVNIIPTVALINVGKLTAGQSARFSATANDEDGQISKVDFFINGSLIGSAASAPYQVNWNTVVGPHELSAIAYDDKGAMSQTAIQQIVVDAEPVDNLKPTLSLSGVTDGAELLIGELVALQVVAQDSDGSIANVQVVVNGVSVDLVPAPDNGTSNKVTYLANFEIANGVNSILVKAEDDKGALVEQGLTVNGKEAVNLAPQVSMSLSTTQAQPGDTVTINATASDSDDGLEKVEFLIDGVTIARFTADTVSDFDSGKYTFDFVATKSAKVTVVATDMKGLSKQQSAFLTLNDGVVGNDCRPDGLYQTPGVKVPYCSVYDDQGREKMGADHPRRVIGYFTSWRNKGNVDQDYLVDDIPWENLTHINYAFAHVGKDQGVGLGQAQQDQLARLVERKMQHDVKVLISVGGWAETGGINGPDGREQTGGFYKLTTNMDGSINHAGIAKFAKSSVDFIRKHKIDGIDIDYEYASAMKGAGHPGDFWISDKLRPHLMASYVELMKVMREELDKASAQDGQHYLLTVAAPASGWLLRGMERYEANAYLDYINIMSYDLHGAWNEYVGHNAALYDTGKDGELAQVYAAQQYGKLGYLNTDWAAHYYRGGMPAGRINIGVPYYTRGWEKVSGGEAGLWGKSKGSNCPAGTHGKCGAGAKGLDNLWHDLEKNQEVPAGSNPMWHAKNLQNNMLGSYLETYANSPDYKGDKAEYEKIVGQYEYYYDNQAVAPWLWNPSTQTFLSMEDKASILTKADYVKDQGIGGIMFWELAGDYSCYPYDAQGKRTTVADKSEAACASGNGEYHMGNTMTETIYEEFKSATPYGNKTIEGSIPAQAVDLKVTLDKQRADYPITTDLIIENNAGVAIDDLVEISFDYPTSAPANAVAGNASTVSIVSGHDGDNIGGLKGDFHRISFSVPKYQAIADGATGKIKFTYNLPITGPVNYTVKIDGVEYALAQEHPDLPLADLCRPEGLSVYPDFVHQDGWKPYNAKGEKMVHNGAIWVPSWGQANTEPSASDSSWTKVCTLK</sequence>
<dbReference type="PROSITE" id="PS51910">
    <property type="entry name" value="GH18_2"/>
    <property type="match status" value="1"/>
</dbReference>
<feature type="chain" id="PRO_5045051000" evidence="8">
    <location>
        <begin position="32"/>
        <end position="1112"/>
    </location>
</feature>
<dbReference type="PROSITE" id="PS51257">
    <property type="entry name" value="PROKAR_LIPOPROTEIN"/>
    <property type="match status" value="1"/>
</dbReference>
<evidence type="ECO:0000256" key="4">
    <source>
        <dbReference type="ARBA" id="ARBA00023277"/>
    </source>
</evidence>
<dbReference type="InterPro" id="IPR029070">
    <property type="entry name" value="Chitinase_insertion_sf"/>
</dbReference>
<evidence type="ECO:0000256" key="6">
    <source>
        <dbReference type="ARBA" id="ARBA00023326"/>
    </source>
</evidence>
<dbReference type="PANTHER" id="PTHR11177:SF308">
    <property type="entry name" value="CHITINASE A"/>
    <property type="match status" value="1"/>
</dbReference>
<dbReference type="InterPro" id="IPR003610">
    <property type="entry name" value="CBM5/12"/>
</dbReference>
<dbReference type="CDD" id="cd06548">
    <property type="entry name" value="GH18_chitinase"/>
    <property type="match status" value="1"/>
</dbReference>
<dbReference type="Gene3D" id="3.20.20.80">
    <property type="entry name" value="Glycosidases"/>
    <property type="match status" value="1"/>
</dbReference>
<evidence type="ECO:0000313" key="11">
    <source>
        <dbReference type="Proteomes" id="UP001201273"/>
    </source>
</evidence>
<keyword evidence="6" id="KW-0624">Polysaccharide degradation</keyword>
<evidence type="ECO:0000256" key="5">
    <source>
        <dbReference type="ARBA" id="ARBA00023295"/>
    </source>
</evidence>
<evidence type="ECO:0000256" key="8">
    <source>
        <dbReference type="SAM" id="SignalP"/>
    </source>
</evidence>
<dbReference type="InterPro" id="IPR009470">
    <property type="entry name" value="Chi_C"/>
</dbReference>
<dbReference type="CDD" id="cd12215">
    <property type="entry name" value="ChiC_BD"/>
    <property type="match status" value="1"/>
</dbReference>
<dbReference type="SUPFAM" id="SSF54556">
    <property type="entry name" value="Chitinase insertion domain"/>
    <property type="match status" value="1"/>
</dbReference>